<feature type="domain" description="PpiC" evidence="7">
    <location>
        <begin position="450"/>
        <end position="543"/>
    </location>
</feature>
<comment type="caution">
    <text evidence="8">The sequence shown here is derived from an EMBL/GenBank/DDBJ whole genome shotgun (WGS) entry which is preliminary data.</text>
</comment>
<accession>A0A5C6C8D5</accession>
<evidence type="ECO:0000256" key="6">
    <source>
        <dbReference type="PROSITE-ProRule" id="PRU00278"/>
    </source>
</evidence>
<evidence type="ECO:0000313" key="9">
    <source>
        <dbReference type="Proteomes" id="UP000319908"/>
    </source>
</evidence>
<feature type="domain" description="PpiC" evidence="7">
    <location>
        <begin position="171"/>
        <end position="262"/>
    </location>
</feature>
<dbReference type="Gene3D" id="3.10.50.40">
    <property type="match status" value="2"/>
</dbReference>
<comment type="catalytic activity">
    <reaction evidence="1">
        <text>[protein]-peptidylproline (omega=180) = [protein]-peptidylproline (omega=0)</text>
        <dbReference type="Rhea" id="RHEA:16237"/>
        <dbReference type="Rhea" id="RHEA-COMP:10747"/>
        <dbReference type="Rhea" id="RHEA-COMP:10748"/>
        <dbReference type="ChEBI" id="CHEBI:83833"/>
        <dbReference type="ChEBI" id="CHEBI:83834"/>
        <dbReference type="EC" id="5.2.1.8"/>
    </reaction>
</comment>
<evidence type="ECO:0000313" key="8">
    <source>
        <dbReference type="EMBL" id="TWU19696.1"/>
    </source>
</evidence>
<evidence type="ECO:0000256" key="5">
    <source>
        <dbReference type="ARBA" id="ARBA00023235"/>
    </source>
</evidence>
<dbReference type="Pfam" id="PF13624">
    <property type="entry name" value="SurA_N_3"/>
    <property type="match status" value="1"/>
</dbReference>
<dbReference type="PANTHER" id="PTHR47245">
    <property type="entry name" value="PEPTIDYLPROLYL ISOMERASE"/>
    <property type="match status" value="1"/>
</dbReference>
<dbReference type="PANTHER" id="PTHR47245:SF1">
    <property type="entry name" value="FOLDASE PROTEIN PRSA"/>
    <property type="match status" value="1"/>
</dbReference>
<evidence type="ECO:0000256" key="4">
    <source>
        <dbReference type="ARBA" id="ARBA00023110"/>
    </source>
</evidence>
<keyword evidence="3" id="KW-0732">Signal</keyword>
<protein>
    <recommendedName>
        <fullName evidence="2">peptidylprolyl isomerase</fullName>
        <ecNumber evidence="2">5.2.1.8</ecNumber>
    </recommendedName>
</protein>
<name>A0A5C6C8D5_9BACT</name>
<sequence>MSTLLEFYTRSSQLISHPGRRFRRSIGMIAVAIAVAGASSQVRVDAAESSVVAVVNADPISRDALATATLERYGVDVLDTLVNQHLIMQECKRRGIVVTNEDVRAEIVRVAKKFALSVDSYLQLLREERDITPEQYSNEIIWPMLALRSLVSDQVEVTQDEFNRAFVAQYGEAVKCRMIMISDQAKANQVYSQAKADPQSFTKLAKEYSEDETSASVGGLIPPIRRYMGDSRLEEAAFSLAEGDVSPMIQIGDQWVFMQSVRRMPASQPSPQALPIIKEQINDRIRDEKMKGAASELFAKLQKDAQVVKVLKDPVAEKQYPGVAAIINGQQLTIASVAAKCVKRHGEAVLEGEINRKLLTQALKKAGKTVSKQQIDEEIGRAAVSYGYVRDNGTADVEAWMEAVLSQGQTTRELYIEDSVWPSVALKTLVEDNVSLSSQDIQHGFASAFGPRAEVLAVVLSDQRTAQKVWELARDNPTDEFFGQLAGQYSIEPTSASNFGKVPPIRKFGGQASIEKEAFAMKPGELSGIIATGDKYIIMRSQGFTSPVVDDIEAVRGELERDLLEKKINIAMGLKFDELKQGAEIDNFFVATKDEPRVATRPDEARQQ</sequence>
<keyword evidence="4 6" id="KW-0697">Rotamase</keyword>
<dbReference type="GO" id="GO:0003755">
    <property type="term" value="F:peptidyl-prolyl cis-trans isomerase activity"/>
    <property type="evidence" value="ECO:0007669"/>
    <property type="project" value="UniProtKB-KW"/>
</dbReference>
<evidence type="ECO:0000256" key="3">
    <source>
        <dbReference type="ARBA" id="ARBA00022729"/>
    </source>
</evidence>
<evidence type="ECO:0000259" key="7">
    <source>
        <dbReference type="PROSITE" id="PS50198"/>
    </source>
</evidence>
<organism evidence="8 9">
    <name type="scientific">Allorhodopirellula heiligendammensis</name>
    <dbReference type="NCBI Taxonomy" id="2714739"/>
    <lineage>
        <taxon>Bacteria</taxon>
        <taxon>Pseudomonadati</taxon>
        <taxon>Planctomycetota</taxon>
        <taxon>Planctomycetia</taxon>
        <taxon>Pirellulales</taxon>
        <taxon>Pirellulaceae</taxon>
        <taxon>Allorhodopirellula</taxon>
    </lineage>
</organism>
<dbReference type="SUPFAM" id="SSF109998">
    <property type="entry name" value="Triger factor/SurA peptide-binding domain-like"/>
    <property type="match status" value="2"/>
</dbReference>
<dbReference type="InterPro" id="IPR050245">
    <property type="entry name" value="PrsA_foldase"/>
</dbReference>
<dbReference type="Pfam" id="PF00639">
    <property type="entry name" value="Rotamase"/>
    <property type="match status" value="2"/>
</dbReference>
<proteinExistence type="predicted"/>
<reference evidence="8 9" key="1">
    <citation type="journal article" date="2020" name="Antonie Van Leeuwenhoek">
        <title>Rhodopirellula heiligendammensis sp. nov., Rhodopirellula pilleata sp. nov., and Rhodopirellula solitaria sp. nov. isolated from natural or artificial marine surfaces in Northern Germany and California, USA, and emended description of the genus Rhodopirellula.</title>
        <authorList>
            <person name="Kallscheuer N."/>
            <person name="Wiegand S."/>
            <person name="Jogler M."/>
            <person name="Boedeker C."/>
            <person name="Peeters S.H."/>
            <person name="Rast P."/>
            <person name="Heuer A."/>
            <person name="Jetten M.S.M."/>
            <person name="Rohde M."/>
            <person name="Jogler C."/>
        </authorList>
    </citation>
    <scope>NUCLEOTIDE SEQUENCE [LARGE SCALE GENOMIC DNA]</scope>
    <source>
        <strain evidence="8 9">Poly21</strain>
    </source>
</reference>
<dbReference type="InterPro" id="IPR000297">
    <property type="entry name" value="PPIase_PpiC"/>
</dbReference>
<dbReference type="AlphaFoldDB" id="A0A5C6C8D5"/>
<keyword evidence="5 6" id="KW-0413">Isomerase</keyword>
<dbReference type="EMBL" id="SJPU01000001">
    <property type="protein sequence ID" value="TWU19696.1"/>
    <property type="molecule type" value="Genomic_DNA"/>
</dbReference>
<dbReference type="PROSITE" id="PS50198">
    <property type="entry name" value="PPIC_PPIASE_2"/>
    <property type="match status" value="2"/>
</dbReference>
<gene>
    <name evidence="8" type="ORF">Poly21_18710</name>
</gene>
<dbReference type="InterPro" id="IPR046357">
    <property type="entry name" value="PPIase_dom_sf"/>
</dbReference>
<dbReference type="Proteomes" id="UP000319908">
    <property type="component" value="Unassembled WGS sequence"/>
</dbReference>
<keyword evidence="9" id="KW-1185">Reference proteome</keyword>
<evidence type="ECO:0000256" key="2">
    <source>
        <dbReference type="ARBA" id="ARBA00013194"/>
    </source>
</evidence>
<dbReference type="InterPro" id="IPR027304">
    <property type="entry name" value="Trigger_fact/SurA_dom_sf"/>
</dbReference>
<dbReference type="Gene3D" id="1.10.4030.10">
    <property type="entry name" value="Porin chaperone SurA, peptide-binding domain"/>
    <property type="match status" value="1"/>
</dbReference>
<dbReference type="EC" id="5.2.1.8" evidence="2"/>
<evidence type="ECO:0000256" key="1">
    <source>
        <dbReference type="ARBA" id="ARBA00000971"/>
    </source>
</evidence>
<dbReference type="SUPFAM" id="SSF54534">
    <property type="entry name" value="FKBP-like"/>
    <property type="match status" value="2"/>
</dbReference>